<dbReference type="SUPFAM" id="SSF48179">
    <property type="entry name" value="6-phosphogluconate dehydrogenase C-terminal domain-like"/>
    <property type="match status" value="1"/>
</dbReference>
<dbReference type="PANTHER" id="PTHR43491">
    <property type="entry name" value="UDP-N-ACETYL-D-MANNOSAMINE DEHYDROGENASE"/>
    <property type="match status" value="1"/>
</dbReference>
<dbReference type="AlphaFoldDB" id="A0A1A9BFH1"/>
<dbReference type="GO" id="GO:0016616">
    <property type="term" value="F:oxidoreductase activity, acting on the CH-OH group of donors, NAD or NADP as acceptor"/>
    <property type="evidence" value="ECO:0007669"/>
    <property type="project" value="InterPro"/>
</dbReference>
<dbReference type="Pfam" id="PF03721">
    <property type="entry name" value="UDPG_MGDP_dh_N"/>
    <property type="match status" value="1"/>
</dbReference>
<dbReference type="PIRSF" id="PIRSF000124">
    <property type="entry name" value="UDPglc_GDPman_dh"/>
    <property type="match status" value="1"/>
</dbReference>
<dbReference type="InterPro" id="IPR001732">
    <property type="entry name" value="UDP-Glc/GDP-Man_DH_N"/>
</dbReference>
<dbReference type="GO" id="GO:0000271">
    <property type="term" value="P:polysaccharide biosynthetic process"/>
    <property type="evidence" value="ECO:0007669"/>
    <property type="project" value="InterPro"/>
</dbReference>
<evidence type="ECO:0000313" key="6">
    <source>
        <dbReference type="EMBL" id="SBT67602.1"/>
    </source>
</evidence>
<protein>
    <submittedName>
        <fullName evidence="6">UDP-N-acetyl-D-mannosaminuronic acid dehydrogenase</fullName>
    </submittedName>
</protein>
<reference evidence="7" key="1">
    <citation type="submission" date="2016-06" db="EMBL/GenBank/DDBJ databases">
        <authorList>
            <person name="Varghese N."/>
            <person name="Submissions Spin"/>
        </authorList>
    </citation>
    <scope>NUCLEOTIDE SEQUENCE [LARGE SCALE GENOMIC DNA]</scope>
    <source>
        <strain evidence="7">DSM 45794</strain>
    </source>
</reference>
<name>A0A1A9BFH1_9ACTN</name>
<dbReference type="Pfam" id="PF00984">
    <property type="entry name" value="UDPG_MGDP_dh"/>
    <property type="match status" value="1"/>
</dbReference>
<evidence type="ECO:0000256" key="3">
    <source>
        <dbReference type="ARBA" id="ARBA00023027"/>
    </source>
</evidence>
<dbReference type="GO" id="GO:0016628">
    <property type="term" value="F:oxidoreductase activity, acting on the CH-CH group of donors, NAD or NADP as acceptor"/>
    <property type="evidence" value="ECO:0007669"/>
    <property type="project" value="InterPro"/>
</dbReference>
<dbReference type="PANTHER" id="PTHR43491:SF2">
    <property type="entry name" value="UDP-N-ACETYL-D-MANNOSAMINE DEHYDROGENASE"/>
    <property type="match status" value="1"/>
</dbReference>
<keyword evidence="2" id="KW-0560">Oxidoreductase</keyword>
<feature type="domain" description="UDP-glucose/GDP-mannose dehydrogenase C-terminal" evidence="5">
    <location>
        <begin position="313"/>
        <end position="414"/>
    </location>
</feature>
<dbReference type="InterPro" id="IPR028359">
    <property type="entry name" value="UDP_ManNAc/GlcNAc_DH"/>
</dbReference>
<dbReference type="SUPFAM" id="SSF51735">
    <property type="entry name" value="NAD(P)-binding Rossmann-fold domains"/>
    <property type="match status" value="1"/>
</dbReference>
<evidence type="ECO:0000313" key="7">
    <source>
        <dbReference type="Proteomes" id="UP000199558"/>
    </source>
</evidence>
<dbReference type="InterPro" id="IPR014026">
    <property type="entry name" value="UDP-Glc/GDP-Man_DH_dimer"/>
</dbReference>
<dbReference type="InterPro" id="IPR014027">
    <property type="entry name" value="UDP-Glc/GDP-Man_DH_C"/>
</dbReference>
<dbReference type="STRING" id="946078.GA0070622_4665"/>
<dbReference type="InterPro" id="IPR017476">
    <property type="entry name" value="UDP-Glc/GDP-Man"/>
</dbReference>
<accession>A0A1A9BFH1</accession>
<organism evidence="6 7">
    <name type="scientific">Micromonospora sediminicola</name>
    <dbReference type="NCBI Taxonomy" id="946078"/>
    <lineage>
        <taxon>Bacteria</taxon>
        <taxon>Bacillati</taxon>
        <taxon>Actinomycetota</taxon>
        <taxon>Actinomycetes</taxon>
        <taxon>Micromonosporales</taxon>
        <taxon>Micromonosporaceae</taxon>
        <taxon>Micromonospora</taxon>
    </lineage>
</organism>
<comment type="similarity">
    <text evidence="1 4">Belongs to the UDP-glucose/GDP-mannose dehydrogenase family.</text>
</comment>
<dbReference type="OrthoDB" id="5193947at2"/>
<dbReference type="NCBIfam" id="TIGR03026">
    <property type="entry name" value="NDP-sugDHase"/>
    <property type="match status" value="1"/>
</dbReference>
<dbReference type="Proteomes" id="UP000199558">
    <property type="component" value="Unassembled WGS sequence"/>
</dbReference>
<proteinExistence type="inferred from homology"/>
<evidence type="ECO:0000256" key="4">
    <source>
        <dbReference type="PIRNR" id="PIRNR000124"/>
    </source>
</evidence>
<evidence type="ECO:0000256" key="2">
    <source>
        <dbReference type="ARBA" id="ARBA00023002"/>
    </source>
</evidence>
<dbReference type="PIRSF" id="PIRSF500136">
    <property type="entry name" value="UDP_ManNAc_DH"/>
    <property type="match status" value="1"/>
</dbReference>
<gene>
    <name evidence="6" type="ORF">GA0070622_4665</name>
</gene>
<dbReference type="Gene3D" id="3.40.50.720">
    <property type="entry name" value="NAD(P)-binding Rossmann-like Domain"/>
    <property type="match status" value="2"/>
</dbReference>
<evidence type="ECO:0000256" key="1">
    <source>
        <dbReference type="ARBA" id="ARBA00006601"/>
    </source>
</evidence>
<dbReference type="EMBL" id="FLRH01000004">
    <property type="protein sequence ID" value="SBT67602.1"/>
    <property type="molecule type" value="Genomic_DNA"/>
</dbReference>
<keyword evidence="7" id="KW-1185">Reference proteome</keyword>
<dbReference type="InterPro" id="IPR008927">
    <property type="entry name" value="6-PGluconate_DH-like_C_sf"/>
</dbReference>
<dbReference type="Pfam" id="PF03720">
    <property type="entry name" value="UDPG_MGDP_dh_C"/>
    <property type="match status" value="1"/>
</dbReference>
<sequence>MIVYHRIGIVGLGYVGVTLAAALADKGYRVHGVDAQPRVRQALRAGRPHLYEPGVEEVFARHVGRTLLVDEHLPAEVDAVVLCVSTPVDEDTHEPRLENLAEAAAYVARTCRPGTLVVVRSTVPVGTTRRVVLPVLTEAWGADVRLVMAPERTIQGQALRELVELPQVVGGLDDASAEAGQAFLGGLVRQLVPVSSLEAAELVKLANNCHTDLIYSFGNELALIAGRHGLDPLEVIAAANADYPRPDLARPGYVGGGCLSKDPYLMIASAQAEPPFLVGPARRLNEHLPAHVAGEVVELVRQAHGSTRDVKLAVLGWAYKGWPPTDDMRGAPVVAMLGTFRAAGMTVLGHDPMVAAEVIRDLGAEPISLDKAFADADAVLVLTDHPDYRALPVGSLLAGTPVRLVFDSWRILDEAAVRTAGVRYAGIGYRAPDSPARLEREVSA</sequence>
<evidence type="ECO:0000259" key="5">
    <source>
        <dbReference type="SMART" id="SM00984"/>
    </source>
</evidence>
<dbReference type="SUPFAM" id="SSF52413">
    <property type="entry name" value="UDP-glucose/GDP-mannose dehydrogenase C-terminal domain"/>
    <property type="match status" value="1"/>
</dbReference>
<dbReference type="InterPro" id="IPR036220">
    <property type="entry name" value="UDP-Glc/GDP-Man_DH_C_sf"/>
</dbReference>
<dbReference type="SMART" id="SM00984">
    <property type="entry name" value="UDPG_MGDP_dh_C"/>
    <property type="match status" value="1"/>
</dbReference>
<dbReference type="InterPro" id="IPR036291">
    <property type="entry name" value="NAD(P)-bd_dom_sf"/>
</dbReference>
<dbReference type="GO" id="GO:0051287">
    <property type="term" value="F:NAD binding"/>
    <property type="evidence" value="ECO:0007669"/>
    <property type="project" value="InterPro"/>
</dbReference>
<keyword evidence="3" id="KW-0520">NAD</keyword>